<evidence type="ECO:0000313" key="1">
    <source>
        <dbReference type="EMBL" id="KAG8381035.1"/>
    </source>
</evidence>
<protein>
    <recommendedName>
        <fullName evidence="3">DUF4218 domain-containing protein</fullName>
    </recommendedName>
</protein>
<dbReference type="AlphaFoldDB" id="A0AAV6XHY6"/>
<proteinExistence type="predicted"/>
<dbReference type="Proteomes" id="UP000826271">
    <property type="component" value="Unassembled WGS sequence"/>
</dbReference>
<gene>
    <name evidence="1" type="ORF">BUALT_Bualt06G0078900</name>
</gene>
<evidence type="ECO:0008006" key="3">
    <source>
        <dbReference type="Google" id="ProtNLM"/>
    </source>
</evidence>
<name>A0AAV6XHY6_9LAMI</name>
<organism evidence="1 2">
    <name type="scientific">Buddleja alternifolia</name>
    <dbReference type="NCBI Taxonomy" id="168488"/>
    <lineage>
        <taxon>Eukaryota</taxon>
        <taxon>Viridiplantae</taxon>
        <taxon>Streptophyta</taxon>
        <taxon>Embryophyta</taxon>
        <taxon>Tracheophyta</taxon>
        <taxon>Spermatophyta</taxon>
        <taxon>Magnoliopsida</taxon>
        <taxon>eudicotyledons</taxon>
        <taxon>Gunneridae</taxon>
        <taxon>Pentapetalae</taxon>
        <taxon>asterids</taxon>
        <taxon>lamiids</taxon>
        <taxon>Lamiales</taxon>
        <taxon>Scrophulariaceae</taxon>
        <taxon>Buddlejeae</taxon>
        <taxon>Buddleja</taxon>
    </lineage>
</organism>
<reference evidence="1" key="1">
    <citation type="submission" date="2019-10" db="EMBL/GenBank/DDBJ databases">
        <authorList>
            <person name="Zhang R."/>
            <person name="Pan Y."/>
            <person name="Wang J."/>
            <person name="Ma R."/>
            <person name="Yu S."/>
        </authorList>
    </citation>
    <scope>NUCLEOTIDE SEQUENCE</scope>
    <source>
        <strain evidence="1">LA-IB0</strain>
        <tissue evidence="1">Leaf</tissue>
    </source>
</reference>
<accession>A0AAV6XHY6</accession>
<sequence>MGKQQGTRGESIVEAYLIEETSTFCSHFFGPNVETRSRTIGRNDNINQVEHVNRLSVFNSNFRPFSPKGPFKI</sequence>
<evidence type="ECO:0000313" key="2">
    <source>
        <dbReference type="Proteomes" id="UP000826271"/>
    </source>
</evidence>
<keyword evidence="2" id="KW-1185">Reference proteome</keyword>
<dbReference type="EMBL" id="WHWC01000006">
    <property type="protein sequence ID" value="KAG8381035.1"/>
    <property type="molecule type" value="Genomic_DNA"/>
</dbReference>
<comment type="caution">
    <text evidence="1">The sequence shown here is derived from an EMBL/GenBank/DDBJ whole genome shotgun (WGS) entry which is preliminary data.</text>
</comment>